<evidence type="ECO:0000256" key="1">
    <source>
        <dbReference type="ARBA" id="ARBA00004651"/>
    </source>
</evidence>
<dbReference type="InterPro" id="IPR000515">
    <property type="entry name" value="MetI-like"/>
</dbReference>
<feature type="non-terminal residue" evidence="9">
    <location>
        <position position="123"/>
    </location>
</feature>
<feature type="transmembrane region" description="Helical" evidence="7">
    <location>
        <begin position="91"/>
        <end position="113"/>
    </location>
</feature>
<dbReference type="SUPFAM" id="SSF161098">
    <property type="entry name" value="MetI-like"/>
    <property type="match status" value="1"/>
</dbReference>
<evidence type="ECO:0000256" key="3">
    <source>
        <dbReference type="ARBA" id="ARBA00022475"/>
    </source>
</evidence>
<dbReference type="PANTHER" id="PTHR43005:SF1">
    <property type="entry name" value="SPERMIDINE_PUTRESCINE TRANSPORT SYSTEM PERMEASE PROTEIN"/>
    <property type="match status" value="1"/>
</dbReference>
<organism evidence="9">
    <name type="scientific">marine sediment metagenome</name>
    <dbReference type="NCBI Taxonomy" id="412755"/>
    <lineage>
        <taxon>unclassified sequences</taxon>
        <taxon>metagenomes</taxon>
        <taxon>ecological metagenomes</taxon>
    </lineage>
</organism>
<evidence type="ECO:0000256" key="5">
    <source>
        <dbReference type="ARBA" id="ARBA00022989"/>
    </source>
</evidence>
<comment type="caution">
    <text evidence="9">The sequence shown here is derived from an EMBL/GenBank/DDBJ whole genome shotgun (WGS) entry which is preliminary data.</text>
</comment>
<dbReference type="EMBL" id="BART01029492">
    <property type="protein sequence ID" value="GAH01870.1"/>
    <property type="molecule type" value="Genomic_DNA"/>
</dbReference>
<evidence type="ECO:0000256" key="2">
    <source>
        <dbReference type="ARBA" id="ARBA00022448"/>
    </source>
</evidence>
<dbReference type="GO" id="GO:0055085">
    <property type="term" value="P:transmembrane transport"/>
    <property type="evidence" value="ECO:0007669"/>
    <property type="project" value="InterPro"/>
</dbReference>
<keyword evidence="3" id="KW-1003">Cell membrane</keyword>
<evidence type="ECO:0000313" key="9">
    <source>
        <dbReference type="EMBL" id="GAH01870.1"/>
    </source>
</evidence>
<dbReference type="Pfam" id="PF00528">
    <property type="entry name" value="BPD_transp_1"/>
    <property type="match status" value="1"/>
</dbReference>
<keyword evidence="2" id="KW-0813">Transport</keyword>
<reference evidence="9" key="1">
    <citation type="journal article" date="2014" name="Front. Microbiol.">
        <title>High frequency of phylogenetically diverse reductive dehalogenase-homologous genes in deep subseafloor sedimentary metagenomes.</title>
        <authorList>
            <person name="Kawai M."/>
            <person name="Futagami T."/>
            <person name="Toyoda A."/>
            <person name="Takaki Y."/>
            <person name="Nishi S."/>
            <person name="Hori S."/>
            <person name="Arai W."/>
            <person name="Tsubouchi T."/>
            <person name="Morono Y."/>
            <person name="Uchiyama I."/>
            <person name="Ito T."/>
            <person name="Fujiyama A."/>
            <person name="Inagaki F."/>
            <person name="Takami H."/>
        </authorList>
    </citation>
    <scope>NUCLEOTIDE SEQUENCE</scope>
    <source>
        <strain evidence="9">Expedition CK06-06</strain>
    </source>
</reference>
<keyword evidence="5 7" id="KW-1133">Transmembrane helix</keyword>
<proteinExistence type="predicted"/>
<feature type="domain" description="ABC transmembrane type-1" evidence="8">
    <location>
        <begin position="1"/>
        <end position="112"/>
    </location>
</feature>
<accession>X1D0T6</accession>
<dbReference type="Gene3D" id="1.10.3720.10">
    <property type="entry name" value="MetI-like"/>
    <property type="match status" value="1"/>
</dbReference>
<dbReference type="PROSITE" id="PS50928">
    <property type="entry name" value="ABC_TM1"/>
    <property type="match status" value="1"/>
</dbReference>
<comment type="subcellular location">
    <subcellularLocation>
        <location evidence="1">Cell membrane</location>
        <topology evidence="1">Multi-pass membrane protein</topology>
    </subcellularLocation>
</comment>
<sequence length="123" mass="13352">MIIIGMSGLLTVPTELFDAADVDGASEFRKFRHIVLPLILPIYLIGLLFRMIDALRTFDVVRILTRGGPGTATETVDIYAYLEGLSKGGNIGYASAMALVMLALTILFAIVIVNRLQPVELKG</sequence>
<dbReference type="AlphaFoldDB" id="X1D0T6"/>
<name>X1D0T6_9ZZZZ</name>
<evidence type="ECO:0000256" key="4">
    <source>
        <dbReference type="ARBA" id="ARBA00022692"/>
    </source>
</evidence>
<evidence type="ECO:0000256" key="7">
    <source>
        <dbReference type="SAM" id="Phobius"/>
    </source>
</evidence>
<gene>
    <name evidence="9" type="ORF">S01H4_51735</name>
</gene>
<dbReference type="GO" id="GO:0005886">
    <property type="term" value="C:plasma membrane"/>
    <property type="evidence" value="ECO:0007669"/>
    <property type="project" value="UniProtKB-SubCell"/>
</dbReference>
<dbReference type="InterPro" id="IPR035906">
    <property type="entry name" value="MetI-like_sf"/>
</dbReference>
<dbReference type="PANTHER" id="PTHR43005">
    <property type="entry name" value="BLR7065 PROTEIN"/>
    <property type="match status" value="1"/>
</dbReference>
<feature type="transmembrane region" description="Helical" evidence="7">
    <location>
        <begin position="34"/>
        <end position="52"/>
    </location>
</feature>
<evidence type="ECO:0000259" key="8">
    <source>
        <dbReference type="PROSITE" id="PS50928"/>
    </source>
</evidence>
<evidence type="ECO:0000256" key="6">
    <source>
        <dbReference type="ARBA" id="ARBA00023136"/>
    </source>
</evidence>
<keyword evidence="4 7" id="KW-0812">Transmembrane</keyword>
<dbReference type="CDD" id="cd06261">
    <property type="entry name" value="TM_PBP2"/>
    <property type="match status" value="1"/>
</dbReference>
<protein>
    <recommendedName>
        <fullName evidence="8">ABC transmembrane type-1 domain-containing protein</fullName>
    </recommendedName>
</protein>
<keyword evidence="6 7" id="KW-0472">Membrane</keyword>